<organism evidence="2 4">
    <name type="scientific">Marchantia polymorpha</name>
    <name type="common">Common liverwort</name>
    <name type="synonym">Marchantia aquatica</name>
    <dbReference type="NCBI Taxonomy" id="3197"/>
    <lineage>
        <taxon>Eukaryota</taxon>
        <taxon>Viridiplantae</taxon>
        <taxon>Streptophyta</taxon>
        <taxon>Embryophyta</taxon>
        <taxon>Marchantiophyta</taxon>
        <taxon>Marchantiopsida</taxon>
        <taxon>Marchantiidae</taxon>
        <taxon>Marchantiales</taxon>
        <taxon>Marchantiaceae</taxon>
        <taxon>Marchantia</taxon>
    </lineage>
</organism>
<evidence type="ECO:0000313" key="2">
    <source>
        <dbReference type="EMBL" id="PTQ45446.1"/>
    </source>
</evidence>
<sequence>MQHDFPKYSAQSRPHESQNRHALEKVKSSYSLNRTRPIPERTTGQEDTLYFLHIITKPIEVIDVYEQGLVLLATGFYPKY</sequence>
<proteinExistence type="predicted"/>
<feature type="region of interest" description="Disordered" evidence="1">
    <location>
        <begin position="1"/>
        <end position="41"/>
    </location>
</feature>
<accession>A0A2R6XH59</accession>
<keyword evidence="4" id="KW-1185">Reference proteome</keyword>
<reference evidence="2" key="2">
    <citation type="submission" date="2017-12" db="EMBL/GenBank/DDBJ databases">
        <title>WGS assembly of Marchantia polymorpha.</title>
        <authorList>
            <person name="Bowman J.L."/>
            <person name="Kohchi T."/>
            <person name="Yamato K.T."/>
            <person name="Jenkins J."/>
            <person name="Shu S."/>
            <person name="Ishizaki K."/>
            <person name="Yamaoka S."/>
            <person name="Nishihama R."/>
            <person name="Nakamura Y."/>
            <person name="Berger F."/>
            <person name="Adam C."/>
            <person name="Aki S.S."/>
            <person name="Althoff F."/>
            <person name="Araki T."/>
            <person name="Arteaga-Vazquez M.A."/>
            <person name="Balasubrmanian S."/>
            <person name="Bauer D."/>
            <person name="Boehm C.R."/>
            <person name="Briginshaw L."/>
            <person name="Caballero-Perez J."/>
            <person name="Catarino B."/>
            <person name="Chen F."/>
            <person name="Chiyoda S."/>
            <person name="Chovatia M."/>
            <person name="Davies K.M."/>
            <person name="Delmans M."/>
            <person name="Demura T."/>
            <person name="Dierschke T."/>
            <person name="Dolan L."/>
            <person name="Dorantes-Acosta A.E."/>
            <person name="Eklund D.M."/>
            <person name="Florent S.N."/>
            <person name="Flores-Sandoval E."/>
            <person name="Fujiyama A."/>
            <person name="Fukuzawa H."/>
            <person name="Galik B."/>
            <person name="Grimanelli D."/>
            <person name="Grimwood J."/>
            <person name="Grossniklaus U."/>
            <person name="Hamada T."/>
            <person name="Haseloff J."/>
            <person name="Hetherington A.J."/>
            <person name="Higo A."/>
            <person name="Hirakawa Y."/>
            <person name="Hundley H.N."/>
            <person name="Ikeda Y."/>
            <person name="Inoue K."/>
            <person name="Inoue S."/>
            <person name="Ishida S."/>
            <person name="Jia Q."/>
            <person name="Kakita M."/>
            <person name="Kanazawa T."/>
            <person name="Kawai Y."/>
            <person name="Kawashima T."/>
            <person name="Kennedy M."/>
            <person name="Kinose K."/>
            <person name="Kinoshita T."/>
            <person name="Kohara Y."/>
            <person name="Koide E."/>
            <person name="Komatsu K."/>
            <person name="Kopischke S."/>
            <person name="Kubo M."/>
            <person name="Kyozuka J."/>
            <person name="Lagercrantz U."/>
            <person name="Lin S.S."/>
            <person name="Lindquist E."/>
            <person name="Lipzen A.M."/>
            <person name="Lu C."/>
            <person name="Luna E.D."/>
            <person name="Martienssen R.A."/>
            <person name="Minamino N."/>
            <person name="Mizutani M."/>
            <person name="Mizutani M."/>
            <person name="Mochizuki N."/>
            <person name="Monte I."/>
            <person name="Mosher R."/>
            <person name="Nagasaki H."/>
            <person name="Nakagami H."/>
            <person name="Naramoto S."/>
            <person name="Nishitani K."/>
            <person name="Ohtani M."/>
            <person name="Okamoto T."/>
            <person name="Okumura M."/>
            <person name="Phillips J."/>
            <person name="Pollak B."/>
            <person name="Reinders A."/>
            <person name="Roevekamp M."/>
            <person name="Sano R."/>
            <person name="Sawa S."/>
            <person name="Schmid M.W."/>
            <person name="Shirakawa M."/>
            <person name="Solano R."/>
            <person name="Spunde A."/>
            <person name="Suetsugu N."/>
            <person name="Sugano S."/>
            <person name="Sugiyama A."/>
            <person name="Sun R."/>
            <person name="Suzuki Y."/>
            <person name="Takenaka M."/>
            <person name="Takezawa D."/>
            <person name="Tomogane H."/>
            <person name="Tsuzuki M."/>
            <person name="Ueda T."/>
            <person name="Umeda M."/>
            <person name="Ward J.M."/>
            <person name="Watanabe Y."/>
            <person name="Yazaki K."/>
            <person name="Yokoyama R."/>
            <person name="Yoshitake Y."/>
            <person name="Yotsui I."/>
            <person name="Zachgo S."/>
            <person name="Schmutz J."/>
        </authorList>
    </citation>
    <scope>NUCLEOTIDE SEQUENCE [LARGE SCALE GENOMIC DNA]</scope>
    <source>
        <strain evidence="2">Tak-1</strain>
    </source>
</reference>
<feature type="compositionally biased region" description="Basic and acidic residues" evidence="1">
    <location>
        <begin position="13"/>
        <end position="27"/>
    </location>
</feature>
<evidence type="ECO:0000313" key="4">
    <source>
        <dbReference type="Proteomes" id="UP000244005"/>
    </source>
</evidence>
<reference evidence="4" key="1">
    <citation type="journal article" date="2017" name="Cell">
        <title>Insights into land plant evolution garnered from the Marchantia polymorpha genome.</title>
        <authorList>
            <person name="Bowman J.L."/>
            <person name="Kohchi T."/>
            <person name="Yamato K.T."/>
            <person name="Jenkins J."/>
            <person name="Shu S."/>
            <person name="Ishizaki K."/>
            <person name="Yamaoka S."/>
            <person name="Nishihama R."/>
            <person name="Nakamura Y."/>
            <person name="Berger F."/>
            <person name="Adam C."/>
            <person name="Aki S.S."/>
            <person name="Althoff F."/>
            <person name="Araki T."/>
            <person name="Arteaga-Vazquez M.A."/>
            <person name="Balasubrmanian S."/>
            <person name="Barry K."/>
            <person name="Bauer D."/>
            <person name="Boehm C.R."/>
            <person name="Briginshaw L."/>
            <person name="Caballero-Perez J."/>
            <person name="Catarino B."/>
            <person name="Chen F."/>
            <person name="Chiyoda S."/>
            <person name="Chovatia M."/>
            <person name="Davies K.M."/>
            <person name="Delmans M."/>
            <person name="Demura T."/>
            <person name="Dierschke T."/>
            <person name="Dolan L."/>
            <person name="Dorantes-Acosta A.E."/>
            <person name="Eklund D.M."/>
            <person name="Florent S.N."/>
            <person name="Flores-Sandoval E."/>
            <person name="Fujiyama A."/>
            <person name="Fukuzawa H."/>
            <person name="Galik B."/>
            <person name="Grimanelli D."/>
            <person name="Grimwood J."/>
            <person name="Grossniklaus U."/>
            <person name="Hamada T."/>
            <person name="Haseloff J."/>
            <person name="Hetherington A.J."/>
            <person name="Higo A."/>
            <person name="Hirakawa Y."/>
            <person name="Hundley H.N."/>
            <person name="Ikeda Y."/>
            <person name="Inoue K."/>
            <person name="Inoue S.I."/>
            <person name="Ishida S."/>
            <person name="Jia Q."/>
            <person name="Kakita M."/>
            <person name="Kanazawa T."/>
            <person name="Kawai Y."/>
            <person name="Kawashima T."/>
            <person name="Kennedy M."/>
            <person name="Kinose K."/>
            <person name="Kinoshita T."/>
            <person name="Kohara Y."/>
            <person name="Koide E."/>
            <person name="Komatsu K."/>
            <person name="Kopischke S."/>
            <person name="Kubo M."/>
            <person name="Kyozuka J."/>
            <person name="Lagercrantz U."/>
            <person name="Lin S.S."/>
            <person name="Lindquist E."/>
            <person name="Lipzen A.M."/>
            <person name="Lu C.W."/>
            <person name="De Luna E."/>
            <person name="Martienssen R.A."/>
            <person name="Minamino N."/>
            <person name="Mizutani M."/>
            <person name="Mizutani M."/>
            <person name="Mochizuki N."/>
            <person name="Monte I."/>
            <person name="Mosher R."/>
            <person name="Nagasaki H."/>
            <person name="Nakagami H."/>
            <person name="Naramoto S."/>
            <person name="Nishitani K."/>
            <person name="Ohtani M."/>
            <person name="Okamoto T."/>
            <person name="Okumura M."/>
            <person name="Phillips J."/>
            <person name="Pollak B."/>
            <person name="Reinders A."/>
            <person name="Rovekamp M."/>
            <person name="Sano R."/>
            <person name="Sawa S."/>
            <person name="Schmid M.W."/>
            <person name="Shirakawa M."/>
            <person name="Solano R."/>
            <person name="Spunde A."/>
            <person name="Suetsugu N."/>
            <person name="Sugano S."/>
            <person name="Sugiyama A."/>
            <person name="Sun R."/>
            <person name="Suzuki Y."/>
            <person name="Takenaka M."/>
            <person name="Takezawa D."/>
            <person name="Tomogane H."/>
            <person name="Tsuzuki M."/>
            <person name="Ueda T."/>
            <person name="Umeda M."/>
            <person name="Ward J.M."/>
            <person name="Watanabe Y."/>
            <person name="Yazaki K."/>
            <person name="Yokoyama R."/>
            <person name="Yoshitake Y."/>
            <person name="Yotsui I."/>
            <person name="Zachgo S."/>
            <person name="Schmutz J."/>
        </authorList>
    </citation>
    <scope>NUCLEOTIDE SEQUENCE [LARGE SCALE GENOMIC DNA]</scope>
    <source>
        <strain evidence="4">Tak-1</strain>
    </source>
</reference>
<evidence type="ECO:0000313" key="3">
    <source>
        <dbReference type="EMBL" id="PTQ45452.1"/>
    </source>
</evidence>
<protein>
    <submittedName>
        <fullName evidence="2">Uncharacterized protein</fullName>
    </submittedName>
</protein>
<dbReference type="Proteomes" id="UP000244005">
    <property type="component" value="Unassembled WGS sequence"/>
</dbReference>
<name>A0A2R6XH59_MARPO</name>
<dbReference type="EMBL" id="KZ772686">
    <property type="protein sequence ID" value="PTQ45452.1"/>
    <property type="molecule type" value="Genomic_DNA"/>
</dbReference>
<dbReference type="AlphaFoldDB" id="A0A2R6XH59"/>
<gene>
    <name evidence="2" type="ORF">MARPO_0014s0011</name>
    <name evidence="3" type="ORF">MARPO_0014s0017</name>
</gene>
<evidence type="ECO:0000256" key="1">
    <source>
        <dbReference type="SAM" id="MobiDB-lite"/>
    </source>
</evidence>
<dbReference type="EMBL" id="KZ772686">
    <property type="protein sequence ID" value="PTQ45446.1"/>
    <property type="molecule type" value="Genomic_DNA"/>
</dbReference>